<protein>
    <recommendedName>
        <fullName evidence="4">RcsF protein</fullName>
    </recommendedName>
</protein>
<evidence type="ECO:0000313" key="3">
    <source>
        <dbReference type="Proteomes" id="UP000053718"/>
    </source>
</evidence>
<organism evidence="2 3">
    <name type="scientific">Pseudidiomarina atlantica</name>
    <dbReference type="NCBI Taxonomy" id="1517416"/>
    <lineage>
        <taxon>Bacteria</taxon>
        <taxon>Pseudomonadati</taxon>
        <taxon>Pseudomonadota</taxon>
        <taxon>Gammaproteobacteria</taxon>
        <taxon>Alteromonadales</taxon>
        <taxon>Idiomarinaceae</taxon>
        <taxon>Pseudidiomarina</taxon>
    </lineage>
</organism>
<dbReference type="PROSITE" id="PS51257">
    <property type="entry name" value="PROKAR_LIPOPROTEIN"/>
    <property type="match status" value="1"/>
</dbReference>
<gene>
    <name evidence="2" type="ORF">IDAT_09095</name>
</gene>
<dbReference type="RefSeq" id="WP_034732986.1">
    <property type="nucleotide sequence ID" value="NZ_JPIN01000008.1"/>
</dbReference>
<accession>A0A094J783</accession>
<name>A0A094J783_9GAMM</name>
<dbReference type="GO" id="GO:0009279">
    <property type="term" value="C:cell outer membrane"/>
    <property type="evidence" value="ECO:0007669"/>
    <property type="project" value="InterPro"/>
</dbReference>
<dbReference type="InterPro" id="IPR030852">
    <property type="entry name" value="RcsF"/>
</dbReference>
<dbReference type="GO" id="GO:0035556">
    <property type="term" value="P:intracellular signal transduction"/>
    <property type="evidence" value="ECO:0007669"/>
    <property type="project" value="InterPro"/>
</dbReference>
<reference evidence="2 3" key="1">
    <citation type="submission" date="2014-06" db="EMBL/GenBank/DDBJ databases">
        <title>Draft genome sequence of Idiomarina sp. MCCC 1A10513.</title>
        <authorList>
            <person name="Du J."/>
            <person name="Lai Q."/>
            <person name="Shao Z."/>
        </authorList>
    </citation>
    <scope>NUCLEOTIDE SEQUENCE [LARGE SCALE GENOMIC DNA]</scope>
    <source>
        <strain evidence="2 3">MCCC 1A10513</strain>
    </source>
</reference>
<dbReference type="EMBL" id="JPIN01000008">
    <property type="protein sequence ID" value="KFZ28456.1"/>
    <property type="molecule type" value="Genomic_DNA"/>
</dbReference>
<evidence type="ECO:0000256" key="1">
    <source>
        <dbReference type="SAM" id="SignalP"/>
    </source>
</evidence>
<evidence type="ECO:0008006" key="4">
    <source>
        <dbReference type="Google" id="ProtNLM"/>
    </source>
</evidence>
<comment type="caution">
    <text evidence="2">The sequence shown here is derived from an EMBL/GenBank/DDBJ whole genome shotgun (WGS) entry which is preliminary data.</text>
</comment>
<feature type="signal peptide" evidence="1">
    <location>
        <begin position="1"/>
        <end position="27"/>
    </location>
</feature>
<dbReference type="OrthoDB" id="6238104at2"/>
<proteinExistence type="predicted"/>
<dbReference type="AlphaFoldDB" id="A0A094J783"/>
<keyword evidence="3" id="KW-1185">Reference proteome</keyword>
<dbReference type="Gene3D" id="3.30.110.70">
    <property type="entry name" value="Hypothetical protein apc22750. Chain B"/>
    <property type="match status" value="1"/>
</dbReference>
<dbReference type="Pfam" id="PF16358">
    <property type="entry name" value="RcsF"/>
    <property type="match status" value="1"/>
</dbReference>
<evidence type="ECO:0000313" key="2">
    <source>
        <dbReference type="EMBL" id="KFZ28456.1"/>
    </source>
</evidence>
<keyword evidence="1" id="KW-0732">Signal</keyword>
<sequence>MNKLKTSILSALFGCTALLSGCTSVPAGFSAEQLAQADQVRFVKPYELTRTDVRYNAVGEVVGESCSSQLSGGPASHNAALLQLKLAAAERQADTVVLQGCEQTAGAGCDERWLCTGAAYQQVNDN</sequence>
<feature type="chain" id="PRO_5001900462" description="RcsF protein" evidence="1">
    <location>
        <begin position="28"/>
        <end position="126"/>
    </location>
</feature>
<dbReference type="Proteomes" id="UP000053718">
    <property type="component" value="Unassembled WGS sequence"/>
</dbReference>
<dbReference type="STRING" id="1517416.IDAT_09095"/>